<feature type="repeat" description="RCC1" evidence="5">
    <location>
        <begin position="161"/>
        <end position="216"/>
    </location>
</feature>
<dbReference type="InterPro" id="IPR035983">
    <property type="entry name" value="Hect_E3_ubiquitin_ligase"/>
</dbReference>
<dbReference type="SUPFAM" id="SSF50985">
    <property type="entry name" value="RCC1/BLIP-II"/>
    <property type="match status" value="1"/>
</dbReference>
<dbReference type="InterPro" id="IPR000569">
    <property type="entry name" value="HECT_dom"/>
</dbReference>
<dbReference type="FunFam" id="3.30.2410.10:FF:000003">
    <property type="entry name" value="probable E3 ubiquitin-protein ligase HERC4 isoform X1"/>
    <property type="match status" value="1"/>
</dbReference>
<dbReference type="Gene3D" id="3.30.2410.10">
    <property type="entry name" value="Hect, E3 ligase catalytic domain"/>
    <property type="match status" value="1"/>
</dbReference>
<dbReference type="RefSeq" id="XP_013076539.2">
    <property type="nucleotide sequence ID" value="XM_013221085.2"/>
</dbReference>
<dbReference type="CDD" id="cd00078">
    <property type="entry name" value="HECTc"/>
    <property type="match status" value="1"/>
</dbReference>
<evidence type="ECO:0000256" key="4">
    <source>
        <dbReference type="PROSITE-ProRule" id="PRU00104"/>
    </source>
</evidence>
<dbReference type="InterPro" id="IPR000408">
    <property type="entry name" value="Reg_chr_condens"/>
</dbReference>
<organism evidence="7 8">
    <name type="scientific">Biomphalaria glabrata</name>
    <name type="common">Bloodfluke planorb</name>
    <name type="synonym">Freshwater snail</name>
    <dbReference type="NCBI Taxonomy" id="6526"/>
    <lineage>
        <taxon>Eukaryota</taxon>
        <taxon>Metazoa</taxon>
        <taxon>Spiralia</taxon>
        <taxon>Lophotrochozoa</taxon>
        <taxon>Mollusca</taxon>
        <taxon>Gastropoda</taxon>
        <taxon>Heterobranchia</taxon>
        <taxon>Euthyneura</taxon>
        <taxon>Panpulmonata</taxon>
        <taxon>Hygrophila</taxon>
        <taxon>Lymnaeoidea</taxon>
        <taxon>Planorbidae</taxon>
        <taxon>Biomphalaria</taxon>
    </lineage>
</organism>
<dbReference type="GO" id="GO:0006511">
    <property type="term" value="P:ubiquitin-dependent protein catabolic process"/>
    <property type="evidence" value="ECO:0007669"/>
    <property type="project" value="TreeGrafter"/>
</dbReference>
<feature type="repeat" description="RCC1" evidence="5">
    <location>
        <begin position="56"/>
        <end position="106"/>
    </location>
</feature>
<dbReference type="OrthoDB" id="8068875at2759"/>
<dbReference type="SUPFAM" id="SSF56204">
    <property type="entry name" value="Hect, E3 ligase catalytic domain"/>
    <property type="match status" value="1"/>
</dbReference>
<keyword evidence="2" id="KW-0677">Repeat</keyword>
<reference evidence="8" key="1">
    <citation type="submission" date="2025-08" db="UniProtKB">
        <authorList>
            <consortium name="RefSeq"/>
        </authorList>
    </citation>
    <scope>IDENTIFICATION</scope>
</reference>
<dbReference type="Proteomes" id="UP001165740">
    <property type="component" value="Chromosome 2"/>
</dbReference>
<dbReference type="GO" id="GO:0005737">
    <property type="term" value="C:cytoplasm"/>
    <property type="evidence" value="ECO:0007669"/>
    <property type="project" value="TreeGrafter"/>
</dbReference>
<feature type="repeat" description="RCC1" evidence="5">
    <location>
        <begin position="269"/>
        <end position="320"/>
    </location>
</feature>
<feature type="repeat" description="RCC1" evidence="5">
    <location>
        <begin position="2"/>
        <end position="55"/>
    </location>
</feature>
<dbReference type="OMA" id="NTHTTEC"/>
<dbReference type="GO" id="GO:0016567">
    <property type="term" value="P:protein ubiquitination"/>
    <property type="evidence" value="ECO:0007669"/>
    <property type="project" value="TreeGrafter"/>
</dbReference>
<evidence type="ECO:0000256" key="1">
    <source>
        <dbReference type="ARBA" id="ARBA00022679"/>
    </source>
</evidence>
<gene>
    <name evidence="8" type="primary">LOC106062766</name>
</gene>
<sequence length="1047" mass="118040">MSAIFAWGDDNSGALGLCSSDNRTICSPSQIHSLNGKEIQSISSGTGHTLVCLKDGKVLSCGYNDFRQCGRDIQLNKLGEVGEGLQPHHVIQVAAGASHSVVLTQAHEVLTWGKNTEGQLGRGDVEENFTGTPKLIKSLAVHCVVQISCGNDHTMVLTNEGCIATWGSNSFGQLGIGLDQHLYKYRNQPCFIACLKGLPIAQVAAGGNHCLILSKSGAIFGWGRNSFGQLGLNDTIDFHSPNQCRPLRSQRIKYICCGENHTACLTVDGRVFTFGAGTYGQLGHGSCNNEILPRQVIELSGSEVSQIACGRNHTLALNAKSGRLYAFGLGGVGQLGLSTTDNKNTPVFIPCPFVLKNTQHSLMQEKNQGLNLKVKSIYAGGDHSFVITQDQCQPEDYRKEDPARQILTLTPERIKMLRSLQKNETLSDDINEIIQIFSSASCLNGSFLLDDDKHYNTTSKKHGVDMIAVRKFFQDLSTISNVEIIHKISTAIAQSLCPSLLKSPPDVEALRIYLILPECHLFDQPQLYSSIICPFAKSLLSLSKVVLDKINSWWVLNQPSFFNRLVVSYKNVIKYVFHLPVTVHEFSTDEYMTLQFGLLISLEMLSMLYMINEAHNQIIPYDKFYLPELKNSVDIINDYTTLVQASVFPNLIKQKAFYFCSYPFLFDAEAKSVLLQTDAALQREMARIRTVQNNLMSFFPLQWFNPNLGCLELKVNRNTLVEDTLKELRKTELTELKSPLKIVFEDEEAVDIGGVRKEFFMLFIRKLLDPEYGMFKLHEDSNFQWFDPSSSKDSSMFHMFGIICGLAIYNFIMINLQFPLALFKKLLKRPVTLDDLTELEPVAGRSLQNLLDYDDDDIEEQFLLDFENLCPDGKSRLVNHTNKEEFIDLHVDKLLNKSVEVQFKAFSEGFHSVCGGKVLDLFHPQELQAMVVGNEDYDFTELEKNTEYKLDYHKYHPTIRMFWEVFHSMSMTNKKKFLLFLTGSDRIPVFGMKEVKIIIDPDTRGEQYLPSAHTCFNLLHLPIYKEKSTLQKKLLIAIQQTEGFGMR</sequence>
<dbReference type="PANTHER" id="PTHR45622:SF76">
    <property type="entry name" value="HECT AND RLD DOMAIN CONTAINING E3 UBIQUITIN LIGASE 4, ISOFORM C"/>
    <property type="match status" value="1"/>
</dbReference>
<dbReference type="Gene3D" id="3.90.1750.10">
    <property type="entry name" value="Hect, E3 ligase catalytic domains"/>
    <property type="match status" value="1"/>
</dbReference>
<dbReference type="InterPro" id="IPR058923">
    <property type="entry name" value="RCC1-like_dom"/>
</dbReference>
<dbReference type="GeneID" id="106062766"/>
<dbReference type="InterPro" id="IPR051709">
    <property type="entry name" value="Ub-ligase/GTPase-reg"/>
</dbReference>
<dbReference type="PROSITE" id="PS00626">
    <property type="entry name" value="RCC1_2"/>
    <property type="match status" value="4"/>
</dbReference>
<evidence type="ECO:0000256" key="3">
    <source>
        <dbReference type="ARBA" id="ARBA00022786"/>
    </source>
</evidence>
<dbReference type="PANTHER" id="PTHR45622">
    <property type="entry name" value="UBIQUITIN-PROTEIN LIGASE E3A-RELATED"/>
    <property type="match status" value="1"/>
</dbReference>
<dbReference type="SMART" id="SM00119">
    <property type="entry name" value="HECTc"/>
    <property type="match status" value="1"/>
</dbReference>
<feature type="repeat" description="RCC1" evidence="5">
    <location>
        <begin position="322"/>
        <end position="390"/>
    </location>
</feature>
<accession>A0A9U8E8N5</accession>
<dbReference type="Gene3D" id="2.130.10.30">
    <property type="entry name" value="Regulator of chromosome condensation 1/beta-lactamase-inhibitor protein II"/>
    <property type="match status" value="2"/>
</dbReference>
<evidence type="ECO:0000313" key="7">
    <source>
        <dbReference type="Proteomes" id="UP001165740"/>
    </source>
</evidence>
<dbReference type="PROSITE" id="PS50237">
    <property type="entry name" value="HECT"/>
    <property type="match status" value="1"/>
</dbReference>
<evidence type="ECO:0000256" key="2">
    <source>
        <dbReference type="ARBA" id="ARBA00022737"/>
    </source>
</evidence>
<keyword evidence="7" id="KW-1185">Reference proteome</keyword>
<proteinExistence type="predicted"/>
<dbReference type="InterPro" id="IPR009091">
    <property type="entry name" value="RCC1/BLIP-II"/>
</dbReference>
<dbReference type="PROSITE" id="PS50012">
    <property type="entry name" value="RCC1_3"/>
    <property type="match status" value="7"/>
</dbReference>
<dbReference type="Pfam" id="PF00632">
    <property type="entry name" value="HECT"/>
    <property type="match status" value="1"/>
</dbReference>
<evidence type="ECO:0000256" key="5">
    <source>
        <dbReference type="PROSITE-ProRule" id="PRU00235"/>
    </source>
</evidence>
<feature type="domain" description="HECT" evidence="6">
    <location>
        <begin position="732"/>
        <end position="1047"/>
    </location>
</feature>
<protein>
    <submittedName>
        <fullName evidence="8">Probable E3 ubiquitin-protein ligase HERC4 isoform X1</fullName>
    </submittedName>
</protein>
<evidence type="ECO:0000259" key="6">
    <source>
        <dbReference type="PROSITE" id="PS50237"/>
    </source>
</evidence>
<keyword evidence="3 4" id="KW-0833">Ubl conjugation pathway</keyword>
<feature type="repeat" description="RCC1" evidence="5">
    <location>
        <begin position="217"/>
        <end position="268"/>
    </location>
</feature>
<dbReference type="Pfam" id="PF25390">
    <property type="entry name" value="WD40_RLD"/>
    <property type="match status" value="1"/>
</dbReference>
<keyword evidence="1" id="KW-0808">Transferase</keyword>
<name>A0A9U8E8N5_BIOGL</name>
<dbReference type="AlphaFoldDB" id="A0A9U8E8N5"/>
<evidence type="ECO:0000313" key="8">
    <source>
        <dbReference type="RefSeq" id="XP_013076539.2"/>
    </source>
</evidence>
<feature type="active site" description="Glycyl thioester intermediate" evidence="4">
    <location>
        <position position="1015"/>
    </location>
</feature>
<dbReference type="GO" id="GO:0061630">
    <property type="term" value="F:ubiquitin protein ligase activity"/>
    <property type="evidence" value="ECO:0007669"/>
    <property type="project" value="TreeGrafter"/>
</dbReference>
<feature type="repeat" description="RCC1" evidence="5">
    <location>
        <begin position="107"/>
        <end position="160"/>
    </location>
</feature>
<dbReference type="PRINTS" id="PR00633">
    <property type="entry name" value="RCCNDNSATION"/>
</dbReference>
<dbReference type="Gene3D" id="3.30.2160.10">
    <property type="entry name" value="Hect, E3 ligase catalytic domain"/>
    <property type="match status" value="1"/>
</dbReference>